<comment type="caution">
    <text evidence="2">The sequence shown here is derived from an EMBL/GenBank/DDBJ whole genome shotgun (WGS) entry which is preliminary data.</text>
</comment>
<dbReference type="Proteomes" id="UP000239241">
    <property type="component" value="Unassembled WGS sequence"/>
</dbReference>
<dbReference type="RefSeq" id="WP_104289440.1">
    <property type="nucleotide sequence ID" value="NZ_PSXY01000003.1"/>
</dbReference>
<accession>A0A2S5VWV3</accession>
<dbReference type="EMBL" id="PSXY01000003">
    <property type="protein sequence ID" value="PPF70492.1"/>
    <property type="molecule type" value="Genomic_DNA"/>
</dbReference>
<dbReference type="AlphaFoldDB" id="A0A2S5VWV3"/>
<proteinExistence type="predicted"/>
<organism evidence="2 3">
    <name type="scientific">Clavibacter michiganensis</name>
    <dbReference type="NCBI Taxonomy" id="28447"/>
    <lineage>
        <taxon>Bacteria</taxon>
        <taxon>Bacillati</taxon>
        <taxon>Actinomycetota</taxon>
        <taxon>Actinomycetes</taxon>
        <taxon>Micrococcales</taxon>
        <taxon>Microbacteriaceae</taxon>
        <taxon>Clavibacter</taxon>
    </lineage>
</organism>
<reference evidence="2 3" key="1">
    <citation type="submission" date="2018-02" db="EMBL/GenBank/DDBJ databases">
        <title>Bacteriophage NCPPB3778 and a type I-E CRISPR drive the evolution of the US Biological Select Agent, Rathayibacter toxicus.</title>
        <authorList>
            <person name="Davis E.W.II."/>
            <person name="Tabima J.F."/>
            <person name="Weisberg A.J."/>
            <person name="Lopes L.D."/>
            <person name="Wiseman M.S."/>
            <person name="Wiseman M.S."/>
            <person name="Pupko T."/>
            <person name="Belcher M.S."/>
            <person name="Sechler A.J."/>
            <person name="Tancos M.A."/>
            <person name="Schroeder B.K."/>
            <person name="Murray T.D."/>
            <person name="Luster D.G."/>
            <person name="Schneider W.L."/>
            <person name="Rogers E."/>
            <person name="Andreote F.D."/>
            <person name="Grunwald N.J."/>
            <person name="Putnam M.L."/>
            <person name="Chang J.H."/>
        </authorList>
    </citation>
    <scope>NUCLEOTIDE SEQUENCE [LARGE SCALE GENOMIC DNA]</scope>
    <source>
        <strain evidence="2 3">AY1B3</strain>
    </source>
</reference>
<evidence type="ECO:0000313" key="3">
    <source>
        <dbReference type="Proteomes" id="UP000239241"/>
    </source>
</evidence>
<evidence type="ECO:0000256" key="1">
    <source>
        <dbReference type="SAM" id="MobiDB-lite"/>
    </source>
</evidence>
<gene>
    <name evidence="2" type="ORF">C5E16_02610</name>
</gene>
<sequence>MRRSGVGRDRSLDALRLPPPRTVRRHDQAARDAVGGLRAGPRPHHVQAGVETRGRARGGEHVVVFEVERGSVDRDHGVPGGQALHGAAVARRSLPASGTCGTVVA</sequence>
<evidence type="ECO:0000313" key="2">
    <source>
        <dbReference type="EMBL" id="PPF70492.1"/>
    </source>
</evidence>
<feature type="region of interest" description="Disordered" evidence="1">
    <location>
        <begin position="1"/>
        <end position="57"/>
    </location>
</feature>
<protein>
    <submittedName>
        <fullName evidence="2">Uncharacterized protein</fullName>
    </submittedName>
</protein>
<name>A0A2S5VWV3_9MICO</name>
<feature type="compositionally biased region" description="Basic and acidic residues" evidence="1">
    <location>
        <begin position="1"/>
        <end position="13"/>
    </location>
</feature>